<proteinExistence type="predicted"/>
<dbReference type="EMBL" id="SZPY01000004">
    <property type="protein sequence ID" value="TKI60620.1"/>
    <property type="molecule type" value="Genomic_DNA"/>
</dbReference>
<dbReference type="Proteomes" id="UP000307808">
    <property type="component" value="Unassembled WGS sequence"/>
</dbReference>
<organism evidence="1 2">
    <name type="scientific">Nocardioides jishulii</name>
    <dbReference type="NCBI Taxonomy" id="2575440"/>
    <lineage>
        <taxon>Bacteria</taxon>
        <taxon>Bacillati</taxon>
        <taxon>Actinomycetota</taxon>
        <taxon>Actinomycetes</taxon>
        <taxon>Propionibacteriales</taxon>
        <taxon>Nocardioidaceae</taxon>
        <taxon>Nocardioides</taxon>
    </lineage>
</organism>
<dbReference type="OrthoDB" id="3761246at2"/>
<evidence type="ECO:0000313" key="1">
    <source>
        <dbReference type="EMBL" id="TKI60620.1"/>
    </source>
</evidence>
<reference evidence="1 2" key="1">
    <citation type="submission" date="2019-04" db="EMBL/GenBank/DDBJ databases">
        <authorList>
            <person name="Dong K."/>
        </authorList>
    </citation>
    <scope>NUCLEOTIDE SEQUENCE [LARGE SCALE GENOMIC DNA]</scope>
    <source>
        <strain evidence="2">dk3543</strain>
    </source>
</reference>
<dbReference type="SUPFAM" id="SSF82171">
    <property type="entry name" value="DPP6 N-terminal domain-like"/>
    <property type="match status" value="1"/>
</dbReference>
<protein>
    <recommendedName>
        <fullName evidence="3">WD40 repeat domain-containing protein</fullName>
    </recommendedName>
</protein>
<gene>
    <name evidence="1" type="ORF">FC770_13930</name>
</gene>
<comment type="caution">
    <text evidence="1">The sequence shown here is derived from an EMBL/GenBank/DDBJ whole genome shotgun (WGS) entry which is preliminary data.</text>
</comment>
<keyword evidence="2" id="KW-1185">Reference proteome</keyword>
<accession>A0A4U2YIA9</accession>
<name>A0A4U2YIA9_9ACTN</name>
<dbReference type="AlphaFoldDB" id="A0A4U2YIA9"/>
<evidence type="ECO:0008006" key="3">
    <source>
        <dbReference type="Google" id="ProtNLM"/>
    </source>
</evidence>
<sequence length="362" mass="38669">MNAFGGISGRVLGAAVVSLSLGVGLVPGSAAARGTGQDGAAAPPPVRTVNPAKLRRGPDAAIPYLQDGWIHSGGKRVRVRVPHERGRQVLLGRSGSAWVVASWRNARLRVHRIRSGQAPTRVPGLASRGGALLSRGGAQIVLTYFDRGGGNVFVHRMSDGKKVDSNFTGLNWQPFDAADGHVLLHRDDEEPPWEPFAADWVPGGGDRRLGTGMNAGFLRQDVVFVEAARASRAHGPTSISSPGTPAWTADFTALAVSPDGQLVIGTGPRLVRKRAVLQVRRMSDGVVLQQFSYGRVFPPGEGWGPSAADQTVRFETDTRFVFQFSAGGRSRLVRCATSGRCARASDTGGGITTSFERFMWRW</sequence>
<dbReference type="RefSeq" id="WP_137066927.1">
    <property type="nucleotide sequence ID" value="NZ_CP040748.1"/>
</dbReference>
<evidence type="ECO:0000313" key="2">
    <source>
        <dbReference type="Proteomes" id="UP000307808"/>
    </source>
</evidence>